<accession>A0ABP0VGA4</accession>
<dbReference type="SUPFAM" id="SSF47473">
    <property type="entry name" value="EF-hand"/>
    <property type="match status" value="1"/>
</dbReference>
<dbReference type="Gene3D" id="1.10.238.10">
    <property type="entry name" value="EF-hand"/>
    <property type="match status" value="1"/>
</dbReference>
<dbReference type="InterPro" id="IPR011992">
    <property type="entry name" value="EF-hand-dom_pair"/>
</dbReference>
<evidence type="ECO:0000256" key="1">
    <source>
        <dbReference type="SAM" id="Coils"/>
    </source>
</evidence>
<sequence length="297" mass="35330">MHTCNPRTDPTSEEYIKEYVRTRIFVVQMDIEYLESMKNVLDAEYCIAGLEGLNARLPNYRKSVEYLLSSTEQQYRKRVVQRELDRRCNRLMELRSSRLKLWYEEKLRKKAEADAAIAAEILRKNEEKERKARKQTITKKERIQDRLKKAMQRDEQKQIQDPIRSSIELMALSPVELEKWMVIFQRFDRDKLGAVSLKDIFLELEEQPNEFFVEVFKSVDAVHPDTGLIEYGDFIRAFGTYCFFGREEILRAKRVLRELGVTSARRMTFAEFCRVDAQYPALLFPAFRLQIAMRRKV</sequence>
<comment type="caution">
    <text evidence="2">The sequence shown here is derived from an EMBL/GenBank/DDBJ whole genome shotgun (WGS) entry which is preliminary data.</text>
</comment>
<evidence type="ECO:0000313" key="3">
    <source>
        <dbReference type="Proteomes" id="UP001497444"/>
    </source>
</evidence>
<protein>
    <recommendedName>
        <fullName evidence="4">Calmodulin</fullName>
    </recommendedName>
</protein>
<keyword evidence="3" id="KW-1185">Reference proteome</keyword>
<organism evidence="2 3">
    <name type="scientific">Sphagnum jensenii</name>
    <dbReference type="NCBI Taxonomy" id="128206"/>
    <lineage>
        <taxon>Eukaryota</taxon>
        <taxon>Viridiplantae</taxon>
        <taxon>Streptophyta</taxon>
        <taxon>Embryophyta</taxon>
        <taxon>Bryophyta</taxon>
        <taxon>Sphagnophytina</taxon>
        <taxon>Sphagnopsida</taxon>
        <taxon>Sphagnales</taxon>
        <taxon>Sphagnaceae</taxon>
        <taxon>Sphagnum</taxon>
    </lineage>
</organism>
<dbReference type="EMBL" id="CAXAQS010000871">
    <property type="protein sequence ID" value="CAK9253479.1"/>
    <property type="molecule type" value="Genomic_DNA"/>
</dbReference>
<keyword evidence="1" id="KW-0175">Coiled coil</keyword>
<name>A0ABP0VGA4_9BRYO</name>
<proteinExistence type="predicted"/>
<feature type="coiled-coil region" evidence="1">
    <location>
        <begin position="133"/>
        <end position="160"/>
    </location>
</feature>
<reference evidence="2" key="1">
    <citation type="submission" date="2024-02" db="EMBL/GenBank/DDBJ databases">
        <authorList>
            <consortium name="ELIXIR-Norway"/>
            <consortium name="Elixir Norway"/>
        </authorList>
    </citation>
    <scope>NUCLEOTIDE SEQUENCE</scope>
</reference>
<evidence type="ECO:0008006" key="4">
    <source>
        <dbReference type="Google" id="ProtNLM"/>
    </source>
</evidence>
<dbReference type="Proteomes" id="UP001497444">
    <property type="component" value="Unassembled WGS sequence"/>
</dbReference>
<gene>
    <name evidence="2" type="ORF">CSSPJE1EN1_LOCUS28857</name>
</gene>
<evidence type="ECO:0000313" key="2">
    <source>
        <dbReference type="EMBL" id="CAK9253479.1"/>
    </source>
</evidence>